<keyword evidence="4" id="KW-0067">ATP-binding</keyword>
<feature type="non-terminal residue" evidence="7">
    <location>
        <position position="1"/>
    </location>
</feature>
<dbReference type="InterPro" id="IPR001650">
    <property type="entry name" value="Helicase_C-like"/>
</dbReference>
<keyword evidence="2" id="KW-0378">Hydrolase</keyword>
<dbReference type="InterPro" id="IPR046931">
    <property type="entry name" value="HTH_61"/>
</dbReference>
<dbReference type="InterPro" id="IPR050474">
    <property type="entry name" value="Hel308_SKI2-like"/>
</dbReference>
<reference evidence="7 8" key="1">
    <citation type="submission" date="2020-04" db="EMBL/GenBank/DDBJ databases">
        <title>Perkinsus olseni comparative genomics.</title>
        <authorList>
            <person name="Bogema D.R."/>
        </authorList>
    </citation>
    <scope>NUCLEOTIDE SEQUENCE [LARGE SCALE GENOMIC DNA]</scope>
    <source>
        <strain evidence="7">ATCC PRA-205</strain>
    </source>
</reference>
<dbReference type="Pfam" id="PF20470">
    <property type="entry name" value="HTH_61"/>
    <property type="match status" value="1"/>
</dbReference>
<proteinExistence type="predicted"/>
<dbReference type="AlphaFoldDB" id="A0A7J6SME4"/>
<dbReference type="InterPro" id="IPR027417">
    <property type="entry name" value="P-loop_NTPase"/>
</dbReference>
<dbReference type="GO" id="GO:0043138">
    <property type="term" value="F:3'-5' DNA helicase activity"/>
    <property type="evidence" value="ECO:0007669"/>
    <property type="project" value="UniProtKB-EC"/>
</dbReference>
<evidence type="ECO:0000313" key="8">
    <source>
        <dbReference type="Proteomes" id="UP000574390"/>
    </source>
</evidence>
<evidence type="ECO:0000256" key="4">
    <source>
        <dbReference type="ARBA" id="ARBA00022840"/>
    </source>
</evidence>
<gene>
    <name evidence="7" type="ORF">FOZ62_021993</name>
</gene>
<evidence type="ECO:0000256" key="5">
    <source>
        <dbReference type="ARBA" id="ARBA00048988"/>
    </source>
</evidence>
<dbReference type="Pfam" id="PF00271">
    <property type="entry name" value="Helicase_C"/>
    <property type="match status" value="1"/>
</dbReference>
<keyword evidence="3" id="KW-0347">Helicase</keyword>
<dbReference type="PROSITE" id="PS51194">
    <property type="entry name" value="HELICASE_CTER"/>
    <property type="match status" value="1"/>
</dbReference>
<protein>
    <recommendedName>
        <fullName evidence="6">Helicase C-terminal domain-containing protein</fullName>
    </recommendedName>
</protein>
<evidence type="ECO:0000256" key="1">
    <source>
        <dbReference type="ARBA" id="ARBA00022741"/>
    </source>
</evidence>
<dbReference type="GO" id="GO:0005524">
    <property type="term" value="F:ATP binding"/>
    <property type="evidence" value="ECO:0007669"/>
    <property type="project" value="UniProtKB-KW"/>
</dbReference>
<comment type="catalytic activity">
    <reaction evidence="5">
        <text>ATP + H2O = ADP + phosphate + H(+)</text>
        <dbReference type="Rhea" id="RHEA:13065"/>
        <dbReference type="ChEBI" id="CHEBI:15377"/>
        <dbReference type="ChEBI" id="CHEBI:15378"/>
        <dbReference type="ChEBI" id="CHEBI:30616"/>
        <dbReference type="ChEBI" id="CHEBI:43474"/>
        <dbReference type="ChEBI" id="CHEBI:456216"/>
        <dbReference type="EC" id="5.6.2.4"/>
    </reaction>
</comment>
<comment type="caution">
    <text evidence="7">The sequence shown here is derived from an EMBL/GenBank/DDBJ whole genome shotgun (WGS) entry which is preliminary data.</text>
</comment>
<dbReference type="GO" id="GO:0016787">
    <property type="term" value="F:hydrolase activity"/>
    <property type="evidence" value="ECO:0007669"/>
    <property type="project" value="UniProtKB-KW"/>
</dbReference>
<accession>A0A7J6SME4</accession>
<feature type="non-terminal residue" evidence="7">
    <location>
        <position position="110"/>
    </location>
</feature>
<dbReference type="EMBL" id="JABANM010013692">
    <property type="protein sequence ID" value="KAF4733927.1"/>
    <property type="molecule type" value="Genomic_DNA"/>
</dbReference>
<dbReference type="PANTHER" id="PTHR47961:SF6">
    <property type="entry name" value="DNA-DIRECTED DNA POLYMERASE"/>
    <property type="match status" value="1"/>
</dbReference>
<evidence type="ECO:0000256" key="3">
    <source>
        <dbReference type="ARBA" id="ARBA00022806"/>
    </source>
</evidence>
<evidence type="ECO:0000313" key="7">
    <source>
        <dbReference type="EMBL" id="KAF4733927.1"/>
    </source>
</evidence>
<dbReference type="Gene3D" id="3.40.50.300">
    <property type="entry name" value="P-loop containing nucleotide triphosphate hydrolases"/>
    <property type="match status" value="1"/>
</dbReference>
<keyword evidence="1" id="KW-0547">Nucleotide-binding</keyword>
<dbReference type="Proteomes" id="UP000574390">
    <property type="component" value="Unassembled WGS sequence"/>
</dbReference>
<name>A0A7J6SME4_PEROL</name>
<evidence type="ECO:0000259" key="6">
    <source>
        <dbReference type="PROSITE" id="PS51194"/>
    </source>
</evidence>
<sequence>IETAFRNGHIHTLCATSTLAAGVNLPARRVILRSLQVGISPLDASRLRQMCGRAGRAGFAGSNKGEAILCVKDDREARTAKDLINAQLTGLSSRLTGDLLTRALLEIICL</sequence>
<dbReference type="PANTHER" id="PTHR47961">
    <property type="entry name" value="DNA POLYMERASE THETA, PUTATIVE (AFU_ORTHOLOGUE AFUA_1G05260)-RELATED"/>
    <property type="match status" value="1"/>
</dbReference>
<feature type="domain" description="Helicase C-terminal" evidence="6">
    <location>
        <begin position="1"/>
        <end position="108"/>
    </location>
</feature>
<organism evidence="7 8">
    <name type="scientific">Perkinsus olseni</name>
    <name type="common">Perkinsus atlanticus</name>
    <dbReference type="NCBI Taxonomy" id="32597"/>
    <lineage>
        <taxon>Eukaryota</taxon>
        <taxon>Sar</taxon>
        <taxon>Alveolata</taxon>
        <taxon>Perkinsozoa</taxon>
        <taxon>Perkinsea</taxon>
        <taxon>Perkinsida</taxon>
        <taxon>Perkinsidae</taxon>
        <taxon>Perkinsus</taxon>
    </lineage>
</organism>
<evidence type="ECO:0000256" key="2">
    <source>
        <dbReference type="ARBA" id="ARBA00022801"/>
    </source>
</evidence>
<dbReference type="SUPFAM" id="SSF52540">
    <property type="entry name" value="P-loop containing nucleoside triphosphate hydrolases"/>
    <property type="match status" value="1"/>
</dbReference>